<keyword evidence="3" id="KW-0067">ATP-binding</keyword>
<dbReference type="PROSITE" id="PS51206">
    <property type="entry name" value="SF3_HELICASE_1"/>
    <property type="match status" value="1"/>
</dbReference>
<keyword evidence="7" id="KW-1185">Reference proteome</keyword>
<keyword evidence="1" id="KW-0547">Nucleotide-binding</keyword>
<dbReference type="Pfam" id="PF08706">
    <property type="entry name" value="D5_N"/>
    <property type="match status" value="1"/>
</dbReference>
<evidence type="ECO:0000256" key="1">
    <source>
        <dbReference type="ARBA" id="ARBA00022741"/>
    </source>
</evidence>
<protein>
    <submittedName>
        <fullName evidence="6">Phage/plasmid primase, P4 family</fullName>
    </submittedName>
</protein>
<dbReference type="InterPro" id="IPR051620">
    <property type="entry name" value="ORF904-like_C"/>
</dbReference>
<reference evidence="6 7" key="1">
    <citation type="submission" date="2022-10" db="EMBL/GenBank/DDBJ databases">
        <authorList>
            <person name="Xie J."/>
            <person name="Shen N."/>
        </authorList>
    </citation>
    <scope>NUCLEOTIDE SEQUENCE [LARGE SCALE GENOMIC DNA]</scope>
    <source>
        <strain evidence="6 7">DSM 41681</strain>
    </source>
</reference>
<dbReference type="Proteomes" id="UP001352223">
    <property type="component" value="Unassembled WGS sequence"/>
</dbReference>
<accession>A0ABU6CFT5</accession>
<comment type="caution">
    <text evidence="6">The sequence shown here is derived from an EMBL/GenBank/DDBJ whole genome shotgun (WGS) entry which is preliminary data.</text>
</comment>
<evidence type="ECO:0000256" key="4">
    <source>
        <dbReference type="SAM" id="MobiDB-lite"/>
    </source>
</evidence>
<dbReference type="PANTHER" id="PTHR35372">
    <property type="entry name" value="ATP BINDING PROTEIN-RELATED"/>
    <property type="match status" value="1"/>
</dbReference>
<feature type="compositionally biased region" description="Basic and acidic residues" evidence="4">
    <location>
        <begin position="1"/>
        <end position="11"/>
    </location>
</feature>
<evidence type="ECO:0000256" key="2">
    <source>
        <dbReference type="ARBA" id="ARBA00022801"/>
    </source>
</evidence>
<keyword evidence="2" id="KW-0378">Hydrolase</keyword>
<evidence type="ECO:0000313" key="6">
    <source>
        <dbReference type="EMBL" id="MEB3962987.1"/>
    </source>
</evidence>
<dbReference type="RefSeq" id="WP_324770642.1">
    <property type="nucleotide sequence ID" value="NZ_BAAATS010000037.1"/>
</dbReference>
<gene>
    <name evidence="6" type="ORF">OKJ48_22450</name>
</gene>
<dbReference type="PANTHER" id="PTHR35372:SF2">
    <property type="entry name" value="SF3 HELICASE DOMAIN-CONTAINING PROTEIN"/>
    <property type="match status" value="1"/>
</dbReference>
<evidence type="ECO:0000256" key="3">
    <source>
        <dbReference type="ARBA" id="ARBA00022840"/>
    </source>
</evidence>
<feature type="compositionally biased region" description="Low complexity" evidence="4">
    <location>
        <begin position="21"/>
        <end position="33"/>
    </location>
</feature>
<dbReference type="InterPro" id="IPR014015">
    <property type="entry name" value="Helicase_SF3_DNA-vir"/>
</dbReference>
<feature type="region of interest" description="Disordered" evidence="4">
    <location>
        <begin position="1"/>
        <end position="33"/>
    </location>
</feature>
<dbReference type="NCBIfam" id="TIGR01613">
    <property type="entry name" value="primase_Cterm"/>
    <property type="match status" value="1"/>
</dbReference>
<evidence type="ECO:0000259" key="5">
    <source>
        <dbReference type="PROSITE" id="PS51206"/>
    </source>
</evidence>
<dbReference type="Gene3D" id="3.40.50.300">
    <property type="entry name" value="P-loop containing nucleotide triphosphate hydrolases"/>
    <property type="match status" value="1"/>
</dbReference>
<evidence type="ECO:0000313" key="7">
    <source>
        <dbReference type="Proteomes" id="UP001352223"/>
    </source>
</evidence>
<proteinExistence type="predicted"/>
<name>A0ABU6CFT5_9ACTN</name>
<dbReference type="InterPro" id="IPR027417">
    <property type="entry name" value="P-loop_NTPase"/>
</dbReference>
<organism evidence="6 7">
    <name type="scientific">Streptomyces kunmingensis</name>
    <dbReference type="NCBI Taxonomy" id="68225"/>
    <lineage>
        <taxon>Bacteria</taxon>
        <taxon>Bacillati</taxon>
        <taxon>Actinomycetota</taxon>
        <taxon>Actinomycetes</taxon>
        <taxon>Kitasatosporales</taxon>
        <taxon>Streptomycetaceae</taxon>
        <taxon>Streptomyces</taxon>
    </lineage>
</organism>
<dbReference type="InterPro" id="IPR006500">
    <property type="entry name" value="Helicase_put_C_phage/plasmid"/>
</dbReference>
<dbReference type="InterPro" id="IPR014818">
    <property type="entry name" value="Phage/plasmid_primase_P4_C"/>
</dbReference>
<dbReference type="SUPFAM" id="SSF52540">
    <property type="entry name" value="P-loop containing nucleoside triphosphate hydrolases"/>
    <property type="match status" value="1"/>
</dbReference>
<dbReference type="EMBL" id="JAOZYB010000201">
    <property type="protein sequence ID" value="MEB3962987.1"/>
    <property type="molecule type" value="Genomic_DNA"/>
</dbReference>
<feature type="domain" description="SF3 helicase" evidence="5">
    <location>
        <begin position="218"/>
        <end position="377"/>
    </location>
</feature>
<sequence>MSRDDSTDRGARVGTQRPLPRSRTSASSAVAAVDQPWPSAGADVRCWPGPLPGSLTDRGNARLFVDLNHDRFRHAEGVGWLVRDGYRWKRDGAEKAALWAAGEMGERMPASDTHGFFNDRELQQHRRRTLSTFGMKALLAHAEASPDLSVSPDALDSDAYALCTPAGVVDLSTGRMRAADPGKDLHSRATSVAPEVMGIPRWHRFLSDIFGEGTDGRNMIDFLQVLLGYSITGDVGAQVLPFLCGEGYNGKSVLLDTMMQLFGDYADTAPSGFLMERGAASESLSDLAELHGRRLIVCSEPRRGEKFDETRVNFLTGGDRIKARRMQESFSFAPTHHLWIMGNQRPGVAIGGSSFWRRIRLLPLDRVVPDGRRIDNLAFELVRDEGPGILQWLVEGAGRYLATRGSLEGPDRVRRANTAYSTSEEHIARFIENRCIRDTGAGFEHRVEQSLLYAAYSSWCSAQEGIVPARPRAFAVRVRREVGLTSPAEMIKSNGRKYYPGIALSE</sequence>
<dbReference type="SMART" id="SM00885">
    <property type="entry name" value="D5_N"/>
    <property type="match status" value="1"/>
</dbReference>